<feature type="binding site" evidence="6">
    <location>
        <position position="40"/>
    </location>
    <ligand>
        <name>[4Fe-4S] cluster</name>
        <dbReference type="ChEBI" id="CHEBI:49883"/>
        <label>1</label>
    </ligand>
</feature>
<dbReference type="AlphaFoldDB" id="A0A6N4E8D6"/>
<dbReference type="GO" id="GO:0046872">
    <property type="term" value="F:metal ion binding"/>
    <property type="evidence" value="ECO:0007669"/>
    <property type="project" value="UniProtKB-KW"/>
</dbReference>
<comment type="caution">
    <text evidence="8">The sequence shown here is derived from an EMBL/GenBank/DDBJ whole genome shotgun (WGS) entry which is preliminary data.</text>
</comment>
<keyword evidence="3 6" id="KW-0677">Repeat</keyword>
<dbReference type="NCBIfam" id="TIGR00402">
    <property type="entry name" value="napF"/>
    <property type="match status" value="1"/>
</dbReference>
<keyword evidence="1 6" id="KW-0004">4Fe-4S</keyword>
<name>A0A6N4E8D6_9GAMM</name>
<evidence type="ECO:0000313" key="9">
    <source>
        <dbReference type="Proteomes" id="UP000250928"/>
    </source>
</evidence>
<keyword evidence="5 6" id="KW-0411">Iron-sulfur</keyword>
<dbReference type="InterPro" id="IPR004496">
    <property type="entry name" value="NapF"/>
</dbReference>
<evidence type="ECO:0000256" key="5">
    <source>
        <dbReference type="ARBA" id="ARBA00023014"/>
    </source>
</evidence>
<evidence type="ECO:0000256" key="4">
    <source>
        <dbReference type="ARBA" id="ARBA00023004"/>
    </source>
</evidence>
<keyword evidence="6" id="KW-0963">Cytoplasm</keyword>
<evidence type="ECO:0000256" key="6">
    <source>
        <dbReference type="HAMAP-Rule" id="MF_02201"/>
    </source>
</evidence>
<dbReference type="EMBL" id="PQCO01000045">
    <property type="protein sequence ID" value="PUE05705.1"/>
    <property type="molecule type" value="Genomic_DNA"/>
</dbReference>
<dbReference type="Pfam" id="PF00037">
    <property type="entry name" value="Fer4"/>
    <property type="match status" value="1"/>
</dbReference>
<reference evidence="8 9" key="1">
    <citation type="submission" date="2018-01" db="EMBL/GenBank/DDBJ databases">
        <title>Novel co-symbiosis in the lucinid bivalve Phacoides pectinatus.</title>
        <authorList>
            <person name="Lim S.J."/>
            <person name="Davis B.G."/>
            <person name="Gill D.E."/>
            <person name="Engel A.S."/>
            <person name="Anderson L.C."/>
            <person name="Campbell B.J."/>
        </authorList>
    </citation>
    <scope>NUCLEOTIDE SEQUENCE [LARGE SCALE GENOMIC DNA]</scope>
    <source>
        <strain evidence="8">N3_P5</strain>
    </source>
</reference>
<accession>A0A6N4E8D6</accession>
<protein>
    <recommendedName>
        <fullName evidence="6">Ferredoxin-type protein NapF</fullName>
    </recommendedName>
</protein>
<dbReference type="SUPFAM" id="SSF54862">
    <property type="entry name" value="4Fe-4S ferredoxins"/>
    <property type="match status" value="1"/>
</dbReference>
<feature type="domain" description="4Fe-4S ferredoxin-type" evidence="7">
    <location>
        <begin position="137"/>
        <end position="166"/>
    </location>
</feature>
<feature type="binding site" evidence="6">
    <location>
        <position position="43"/>
    </location>
    <ligand>
        <name>[4Fe-4S] cluster</name>
        <dbReference type="ChEBI" id="CHEBI:49883"/>
        <label>1</label>
    </ligand>
</feature>
<feature type="binding site" evidence="6">
    <location>
        <position position="149"/>
    </location>
    <ligand>
        <name>[4Fe-4S] cluster</name>
        <dbReference type="ChEBI" id="CHEBI:49883"/>
        <label>3</label>
    </ligand>
</feature>
<dbReference type="Proteomes" id="UP000250928">
    <property type="component" value="Unassembled WGS sequence"/>
</dbReference>
<dbReference type="PROSITE" id="PS51379">
    <property type="entry name" value="4FE4S_FER_2"/>
    <property type="match status" value="3"/>
</dbReference>
<dbReference type="Pfam" id="PF13187">
    <property type="entry name" value="Fer4_9"/>
    <property type="match status" value="1"/>
</dbReference>
<dbReference type="Gene3D" id="3.30.70.20">
    <property type="match status" value="2"/>
</dbReference>
<comment type="similarity">
    <text evidence="6">Belongs to the NapF family.</text>
</comment>
<dbReference type="GO" id="GO:0051539">
    <property type="term" value="F:4 iron, 4 sulfur cluster binding"/>
    <property type="evidence" value="ECO:0007669"/>
    <property type="project" value="UniProtKB-UniRule"/>
</dbReference>
<comment type="subunit">
    <text evidence="6">Interacts with the cytoplasmic NapA precursor.</text>
</comment>
<feature type="binding site" evidence="6">
    <location>
        <position position="156"/>
    </location>
    <ligand>
        <name>[4Fe-4S] cluster</name>
        <dbReference type="ChEBI" id="CHEBI:49883"/>
        <label>3</label>
    </ligand>
</feature>
<dbReference type="InterPro" id="IPR017900">
    <property type="entry name" value="4Fe4S_Fe_S_CS"/>
</dbReference>
<dbReference type="GO" id="GO:0005737">
    <property type="term" value="C:cytoplasm"/>
    <property type="evidence" value="ECO:0007669"/>
    <property type="project" value="UniProtKB-SubCell"/>
</dbReference>
<sequence length="175" mass="18512">MYLVTTSINRARFLRGQFGGGAPLPRPPWALPETEFTDRCTRCDNCIGVCPDQLLVRGGGGFPVIDFSRGGCDFCGECSAVCEPGVLARGDGERPPWALVARIGGSCLAVNAVTCRCCGEVCAPRAIRFRLQTGGRAIPELDQQACTGCGACHAVCPVRAVEISALTDEWGEMTA</sequence>
<proteinExistence type="inferred from homology"/>
<evidence type="ECO:0000259" key="7">
    <source>
        <dbReference type="PROSITE" id="PS51379"/>
    </source>
</evidence>
<evidence type="ECO:0000313" key="8">
    <source>
        <dbReference type="EMBL" id="PUE05705.1"/>
    </source>
</evidence>
<feature type="binding site" evidence="6">
    <location>
        <position position="72"/>
    </location>
    <ligand>
        <name>[4Fe-4S] cluster</name>
        <dbReference type="ChEBI" id="CHEBI:49883"/>
        <label>2</label>
    </ligand>
</feature>
<evidence type="ECO:0000256" key="1">
    <source>
        <dbReference type="ARBA" id="ARBA00022485"/>
    </source>
</evidence>
<dbReference type="PANTHER" id="PTHR43724:SF1">
    <property type="entry name" value="PYRUVATE SYNTHASE SUBUNIT PORD"/>
    <property type="match status" value="1"/>
</dbReference>
<evidence type="ECO:0000256" key="2">
    <source>
        <dbReference type="ARBA" id="ARBA00022723"/>
    </source>
</evidence>
<feature type="binding site" evidence="6">
    <location>
        <position position="78"/>
    </location>
    <ligand>
        <name>[4Fe-4S] cluster</name>
        <dbReference type="ChEBI" id="CHEBI:49883"/>
        <label>2</label>
    </ligand>
</feature>
<dbReference type="InterPro" id="IPR017896">
    <property type="entry name" value="4Fe4S_Fe-S-bd"/>
</dbReference>
<organism evidence="8 9">
    <name type="scientific">Candidatus Sedimenticola endophacoides</name>
    <dbReference type="NCBI Taxonomy" id="2548426"/>
    <lineage>
        <taxon>Bacteria</taxon>
        <taxon>Pseudomonadati</taxon>
        <taxon>Pseudomonadota</taxon>
        <taxon>Gammaproteobacteria</taxon>
        <taxon>Chromatiales</taxon>
        <taxon>Sedimenticolaceae</taxon>
        <taxon>Sedimenticola</taxon>
    </lineage>
</organism>
<dbReference type="CDD" id="cd10564">
    <property type="entry name" value="NapF_like"/>
    <property type="match status" value="1"/>
</dbReference>
<feature type="binding site" evidence="6">
    <location>
        <position position="46"/>
    </location>
    <ligand>
        <name>[4Fe-4S] cluster</name>
        <dbReference type="ChEBI" id="CHEBI:49883"/>
        <label>1</label>
    </ligand>
</feature>
<feature type="binding site" evidence="6">
    <location>
        <position position="75"/>
    </location>
    <ligand>
        <name>[4Fe-4S] cluster</name>
        <dbReference type="ChEBI" id="CHEBI:49883"/>
        <label>2</label>
    </ligand>
</feature>
<keyword evidence="2 6" id="KW-0479">Metal-binding</keyword>
<evidence type="ECO:0000256" key="3">
    <source>
        <dbReference type="ARBA" id="ARBA00022737"/>
    </source>
</evidence>
<dbReference type="HAMAP" id="MF_02201">
    <property type="entry name" value="NapF"/>
    <property type="match status" value="1"/>
</dbReference>
<comment type="cofactor">
    <cofactor evidence="6">
        <name>[4Fe-4S] cluster</name>
        <dbReference type="ChEBI" id="CHEBI:49883"/>
    </cofactor>
</comment>
<feature type="binding site" evidence="6">
    <location>
        <position position="152"/>
    </location>
    <ligand>
        <name>[4Fe-4S] cluster</name>
        <dbReference type="ChEBI" id="CHEBI:49883"/>
        <label>3</label>
    </ligand>
</feature>
<feature type="binding site" evidence="6">
    <location>
        <position position="146"/>
    </location>
    <ligand>
        <name>[4Fe-4S] cluster</name>
        <dbReference type="ChEBI" id="CHEBI:49883"/>
        <label>3</label>
    </ligand>
</feature>
<feature type="binding site" evidence="6">
    <location>
        <position position="82"/>
    </location>
    <ligand>
        <name>[4Fe-4S] cluster</name>
        <dbReference type="ChEBI" id="CHEBI:49883"/>
        <label>2</label>
    </ligand>
</feature>
<keyword evidence="4 6" id="KW-0408">Iron</keyword>
<feature type="domain" description="4Fe-4S ferredoxin-type" evidence="7">
    <location>
        <begin position="30"/>
        <end position="60"/>
    </location>
</feature>
<dbReference type="PANTHER" id="PTHR43724">
    <property type="entry name" value="PYRUVATE SYNTHASE SUBUNIT PORD"/>
    <property type="match status" value="1"/>
</dbReference>
<comment type="function">
    <text evidence="6">Could be involved in the maturation of NapA, the catalytic subunit of the periplasmic nitrate reductase, before its export into the periplasm.</text>
</comment>
<comment type="subcellular location">
    <subcellularLocation>
        <location evidence="6">Cytoplasm</location>
    </subcellularLocation>
</comment>
<gene>
    <name evidence="6 8" type="primary">napF</name>
    <name evidence="8" type="ORF">C3L24_00545</name>
</gene>
<feature type="binding site" evidence="6">
    <location>
        <position position="50"/>
    </location>
    <ligand>
        <name>[4Fe-4S] cluster</name>
        <dbReference type="ChEBI" id="CHEBI:49883"/>
        <label>1</label>
    </ligand>
</feature>
<dbReference type="PROSITE" id="PS00198">
    <property type="entry name" value="4FE4S_FER_1"/>
    <property type="match status" value="1"/>
</dbReference>
<feature type="domain" description="4Fe-4S ferredoxin-type" evidence="7">
    <location>
        <begin position="61"/>
        <end position="92"/>
    </location>
</feature>